<evidence type="ECO:0000313" key="9">
    <source>
        <dbReference type="EMBL" id="KXS21075.1"/>
    </source>
</evidence>
<comment type="catalytic activity">
    <reaction evidence="1">
        <text>a ribonucleoside 5'-phosphate + H2O = a ribonucleoside + phosphate</text>
        <dbReference type="Rhea" id="RHEA:12484"/>
        <dbReference type="ChEBI" id="CHEBI:15377"/>
        <dbReference type="ChEBI" id="CHEBI:18254"/>
        <dbReference type="ChEBI" id="CHEBI:43474"/>
        <dbReference type="ChEBI" id="CHEBI:58043"/>
        <dbReference type="EC" id="3.1.3.5"/>
    </reaction>
</comment>
<evidence type="ECO:0000313" key="10">
    <source>
        <dbReference type="Proteomes" id="UP000070544"/>
    </source>
</evidence>
<accession>A0A139AX83</accession>
<dbReference type="OrthoDB" id="10014216at2759"/>
<keyword evidence="4" id="KW-0479">Metal-binding</keyword>
<dbReference type="PANTHER" id="PTHR13045">
    <property type="entry name" value="5'-NUCLEOTIDASE"/>
    <property type="match status" value="1"/>
</dbReference>
<proteinExistence type="inferred from homology"/>
<dbReference type="SUPFAM" id="SSF56784">
    <property type="entry name" value="HAD-like"/>
    <property type="match status" value="1"/>
</dbReference>
<evidence type="ECO:0000256" key="5">
    <source>
        <dbReference type="ARBA" id="ARBA00022741"/>
    </source>
</evidence>
<dbReference type="PANTHER" id="PTHR13045:SF0">
    <property type="entry name" value="7-METHYLGUANOSINE PHOSPHATE-SPECIFIC 5'-NUCLEOTIDASE"/>
    <property type="match status" value="1"/>
</dbReference>
<sequence>MCETNVTRGNNDEVLKQYHLQTPNIHIISKWMDIGTDTSQSARNLGFKPPLIRILEDVFNKSEATLPEHTNTRPNVILLGDSLGDVEMVQERDSYCVLRIGYLNHDVDKLLPYYRDIYDVVLTGDVGFEEWVNDLISEACF</sequence>
<comment type="similarity">
    <text evidence="2">Belongs to the pyrimidine 5'-nucleotidase family.</text>
</comment>
<dbReference type="EMBL" id="KQ965733">
    <property type="protein sequence ID" value="KXS21075.1"/>
    <property type="molecule type" value="Genomic_DNA"/>
</dbReference>
<dbReference type="Gene3D" id="3.40.50.1000">
    <property type="entry name" value="HAD superfamily/HAD-like"/>
    <property type="match status" value="1"/>
</dbReference>
<keyword evidence="5" id="KW-0547">Nucleotide-binding</keyword>
<dbReference type="STRING" id="1344416.A0A139AX83"/>
<gene>
    <name evidence="9" type="ORF">M427DRAFT_40744</name>
</gene>
<keyword evidence="10" id="KW-1185">Reference proteome</keyword>
<protein>
    <recommendedName>
        <fullName evidence="3">5'-nucleotidase</fullName>
        <ecNumber evidence="3">3.1.3.5</ecNumber>
    </recommendedName>
</protein>
<dbReference type="EC" id="3.1.3.5" evidence="3"/>
<organism evidence="9 10">
    <name type="scientific">Gonapodya prolifera (strain JEL478)</name>
    <name type="common">Monoblepharis prolifera</name>
    <dbReference type="NCBI Taxonomy" id="1344416"/>
    <lineage>
        <taxon>Eukaryota</taxon>
        <taxon>Fungi</taxon>
        <taxon>Fungi incertae sedis</taxon>
        <taxon>Chytridiomycota</taxon>
        <taxon>Chytridiomycota incertae sedis</taxon>
        <taxon>Monoblepharidomycetes</taxon>
        <taxon>Monoblepharidales</taxon>
        <taxon>Gonapodyaceae</taxon>
        <taxon>Gonapodya</taxon>
    </lineage>
</organism>
<dbReference type="InterPro" id="IPR036412">
    <property type="entry name" value="HAD-like_sf"/>
</dbReference>
<name>A0A139AX83_GONPJ</name>
<dbReference type="GO" id="GO:0005737">
    <property type="term" value="C:cytoplasm"/>
    <property type="evidence" value="ECO:0007669"/>
    <property type="project" value="InterPro"/>
</dbReference>
<evidence type="ECO:0000256" key="6">
    <source>
        <dbReference type="ARBA" id="ARBA00022801"/>
    </source>
</evidence>
<dbReference type="GO" id="GO:0009117">
    <property type="term" value="P:nucleotide metabolic process"/>
    <property type="evidence" value="ECO:0007669"/>
    <property type="project" value="UniProtKB-KW"/>
</dbReference>
<dbReference type="GO" id="GO:0008253">
    <property type="term" value="F:5'-nucleotidase activity"/>
    <property type="evidence" value="ECO:0007669"/>
    <property type="project" value="UniProtKB-EC"/>
</dbReference>
<dbReference type="Pfam" id="PF05822">
    <property type="entry name" value="UMPH-1"/>
    <property type="match status" value="1"/>
</dbReference>
<evidence type="ECO:0000256" key="2">
    <source>
        <dbReference type="ARBA" id="ARBA00008389"/>
    </source>
</evidence>
<keyword evidence="7" id="KW-0460">Magnesium</keyword>
<evidence type="ECO:0000256" key="3">
    <source>
        <dbReference type="ARBA" id="ARBA00012643"/>
    </source>
</evidence>
<evidence type="ECO:0000256" key="4">
    <source>
        <dbReference type="ARBA" id="ARBA00022723"/>
    </source>
</evidence>
<keyword evidence="6" id="KW-0378">Hydrolase</keyword>
<dbReference type="Proteomes" id="UP000070544">
    <property type="component" value="Unassembled WGS sequence"/>
</dbReference>
<dbReference type="AlphaFoldDB" id="A0A139AX83"/>
<reference evidence="9 10" key="1">
    <citation type="journal article" date="2015" name="Genome Biol. Evol.">
        <title>Phylogenomic analyses indicate that early fungi evolved digesting cell walls of algal ancestors of land plants.</title>
        <authorList>
            <person name="Chang Y."/>
            <person name="Wang S."/>
            <person name="Sekimoto S."/>
            <person name="Aerts A.L."/>
            <person name="Choi C."/>
            <person name="Clum A."/>
            <person name="LaButti K.M."/>
            <person name="Lindquist E.A."/>
            <person name="Yee Ngan C."/>
            <person name="Ohm R.A."/>
            <person name="Salamov A.A."/>
            <person name="Grigoriev I.V."/>
            <person name="Spatafora J.W."/>
            <person name="Berbee M.L."/>
        </authorList>
    </citation>
    <scope>NUCLEOTIDE SEQUENCE [LARGE SCALE GENOMIC DNA]</scope>
    <source>
        <strain evidence="9 10">JEL478</strain>
    </source>
</reference>
<dbReference type="InterPro" id="IPR006434">
    <property type="entry name" value="Pyrimidine_nucleotidase_eu"/>
</dbReference>
<dbReference type="InterPro" id="IPR023214">
    <property type="entry name" value="HAD_sf"/>
</dbReference>
<dbReference type="GO" id="GO:0000166">
    <property type="term" value="F:nucleotide binding"/>
    <property type="evidence" value="ECO:0007669"/>
    <property type="project" value="UniProtKB-KW"/>
</dbReference>
<keyword evidence="8" id="KW-0546">Nucleotide metabolism</keyword>
<evidence type="ECO:0000256" key="1">
    <source>
        <dbReference type="ARBA" id="ARBA00000815"/>
    </source>
</evidence>
<evidence type="ECO:0000256" key="8">
    <source>
        <dbReference type="ARBA" id="ARBA00023080"/>
    </source>
</evidence>
<dbReference type="GO" id="GO:0000287">
    <property type="term" value="F:magnesium ion binding"/>
    <property type="evidence" value="ECO:0007669"/>
    <property type="project" value="InterPro"/>
</dbReference>
<evidence type="ECO:0000256" key="7">
    <source>
        <dbReference type="ARBA" id="ARBA00022842"/>
    </source>
</evidence>